<feature type="transmembrane region" description="Helical" evidence="1">
    <location>
        <begin position="13"/>
        <end position="33"/>
    </location>
</feature>
<keyword evidence="1" id="KW-1133">Transmembrane helix</keyword>
<gene>
    <name evidence="3" type="ORF">Acaty_c0041</name>
</gene>
<dbReference type="Gene3D" id="3.30.450.40">
    <property type="match status" value="1"/>
</dbReference>
<dbReference type="eggNOG" id="COG2203">
    <property type="taxonomic scope" value="Bacteria"/>
</dbReference>
<dbReference type="KEGG" id="acz:Acaty_c0041"/>
<dbReference type="Proteomes" id="UP000005522">
    <property type="component" value="Chromosome"/>
</dbReference>
<dbReference type="Pfam" id="PF16963">
    <property type="entry name" value="PelD_GGDEF"/>
    <property type="match status" value="1"/>
</dbReference>
<dbReference type="HOGENOM" id="CLU_046136_1_0_6"/>
<feature type="transmembrane region" description="Helical" evidence="1">
    <location>
        <begin position="87"/>
        <end position="104"/>
    </location>
</feature>
<keyword evidence="1" id="KW-0812">Transmembrane</keyword>
<dbReference type="InterPro" id="IPR031583">
    <property type="entry name" value="PelD_GGDEF"/>
</dbReference>
<protein>
    <submittedName>
        <fullName evidence="3">Extracellular Matrix protein PelD</fullName>
    </submittedName>
</protein>
<dbReference type="AlphaFoldDB" id="A0A059ZQW2"/>
<accession>A0A059ZQW2</accession>
<evidence type="ECO:0000256" key="1">
    <source>
        <dbReference type="SAM" id="Phobius"/>
    </source>
</evidence>
<dbReference type="RefSeq" id="WP_004869747.1">
    <property type="nucleotide sequence ID" value="NZ_CP005986.1"/>
</dbReference>
<dbReference type="InterPro" id="IPR038367">
    <property type="entry name" value="PelD_GGDEF_sf"/>
</dbReference>
<dbReference type="Gene3D" id="3.30.70.2880">
    <property type="match status" value="1"/>
</dbReference>
<sequence length="427" mass="48512">MRLLTSIPRWREGWLEAILLPALVLVLTHFLAPQDPLLLQQPFPWLILVPLLIALRYEFLPGAVAALILAAVTWWHPYPSTTLLPDAAGTLLVTLIAAEYAAYWSRREVDRALQEKITATRLRQLADDLYVTRTSLDRLEQSLVYQPVSIRSALEELRQDLRRGKGEMDAPLLEKMLYFLNQLAGVQVASWYRWEAGAAEPRRLASFGPVAEWDGGDPVARAALAEGRSQQLADLQVERIQRYLSVHLNGEPGQDRHMLCIEDMTFFAITFESIQIIEVFFQYLCHYRDGCVHAQELLSRWPDCPVDFAVDFLQLRRLAGIVPQPGVCQSFVFRAGREAREIADKIQKLRRGLDVFWVHEDGEYLRVLTLLPFAGTTAAEGQRARVEAELQRCCAGLWQSAFLGADFMRIDARPAAEQLAHWLGSRP</sequence>
<feature type="transmembrane region" description="Helical" evidence="1">
    <location>
        <begin position="45"/>
        <end position="75"/>
    </location>
</feature>
<evidence type="ECO:0000313" key="3">
    <source>
        <dbReference type="EMBL" id="AIA53933.1"/>
    </source>
</evidence>
<evidence type="ECO:0000259" key="2">
    <source>
        <dbReference type="Pfam" id="PF16963"/>
    </source>
</evidence>
<evidence type="ECO:0000313" key="4">
    <source>
        <dbReference type="Proteomes" id="UP000005522"/>
    </source>
</evidence>
<proteinExistence type="predicted"/>
<dbReference type="InterPro" id="IPR029016">
    <property type="entry name" value="GAF-like_dom_sf"/>
</dbReference>
<feature type="domain" description="PelD GGDEF" evidence="2">
    <location>
        <begin position="302"/>
        <end position="423"/>
    </location>
</feature>
<name>A0A059ZQW2_ACICK</name>
<dbReference type="EMBL" id="CP005986">
    <property type="protein sequence ID" value="AIA53933.1"/>
    <property type="molecule type" value="Genomic_DNA"/>
</dbReference>
<reference evidence="3 4" key="1">
    <citation type="journal article" date="2009" name="J. Bacteriol.">
        <title>Draft genome sequence of the extremely acidophilic bacterium Acidithiobacillus caldus ATCC 51756 reveals metabolic versatility in the genus Acidithiobacillus.</title>
        <authorList>
            <person name="Valdes J."/>
            <person name="Quatrini R."/>
            <person name="Hallberg K."/>
            <person name="Dopson M."/>
            <person name="Valenzuela P.D."/>
            <person name="Holmes D.S."/>
        </authorList>
    </citation>
    <scope>NUCLEOTIDE SEQUENCE [LARGE SCALE GENOMIC DNA]</scope>
    <source>
        <strain evidence="4">ATCC 51756 / DSM 8584 / KU</strain>
    </source>
</reference>
<organism evidence="3 4">
    <name type="scientific">Acidithiobacillus caldus (strain ATCC 51756 / DSM 8584 / KU)</name>
    <dbReference type="NCBI Taxonomy" id="637389"/>
    <lineage>
        <taxon>Bacteria</taxon>
        <taxon>Pseudomonadati</taxon>
        <taxon>Pseudomonadota</taxon>
        <taxon>Acidithiobacillia</taxon>
        <taxon>Acidithiobacillales</taxon>
        <taxon>Acidithiobacillaceae</taxon>
        <taxon>Acidithiobacillus</taxon>
    </lineage>
</organism>
<keyword evidence="1" id="KW-0472">Membrane</keyword>